<protein>
    <submittedName>
        <fullName evidence="1">Uncharacterized protein</fullName>
    </submittedName>
</protein>
<dbReference type="Proteomes" id="UP000092993">
    <property type="component" value="Unassembled WGS sequence"/>
</dbReference>
<evidence type="ECO:0000313" key="1">
    <source>
        <dbReference type="EMBL" id="OBZ65535.1"/>
    </source>
</evidence>
<organism evidence="1 2">
    <name type="scientific">Grifola frondosa</name>
    <name type="common">Maitake</name>
    <name type="synonym">Polyporus frondosus</name>
    <dbReference type="NCBI Taxonomy" id="5627"/>
    <lineage>
        <taxon>Eukaryota</taxon>
        <taxon>Fungi</taxon>
        <taxon>Dikarya</taxon>
        <taxon>Basidiomycota</taxon>
        <taxon>Agaricomycotina</taxon>
        <taxon>Agaricomycetes</taxon>
        <taxon>Polyporales</taxon>
        <taxon>Grifolaceae</taxon>
        <taxon>Grifola</taxon>
    </lineage>
</organism>
<proteinExistence type="predicted"/>
<gene>
    <name evidence="1" type="ORF">A0H81_14505</name>
</gene>
<dbReference type="EMBL" id="LUGG01000043">
    <property type="protein sequence ID" value="OBZ65535.1"/>
    <property type="molecule type" value="Genomic_DNA"/>
</dbReference>
<evidence type="ECO:0000313" key="2">
    <source>
        <dbReference type="Proteomes" id="UP000092993"/>
    </source>
</evidence>
<comment type="caution">
    <text evidence="1">The sequence shown here is derived from an EMBL/GenBank/DDBJ whole genome shotgun (WGS) entry which is preliminary data.</text>
</comment>
<keyword evidence="2" id="KW-1185">Reference proteome</keyword>
<accession>A0A1C7LL94</accession>
<reference evidence="1 2" key="1">
    <citation type="submission" date="2016-03" db="EMBL/GenBank/DDBJ databases">
        <title>Whole genome sequencing of Grifola frondosa 9006-11.</title>
        <authorList>
            <person name="Min B."/>
            <person name="Park H."/>
            <person name="Kim J.-G."/>
            <person name="Cho H."/>
            <person name="Oh Y.-L."/>
            <person name="Kong W.-S."/>
            <person name="Choi I.-G."/>
        </authorList>
    </citation>
    <scope>NUCLEOTIDE SEQUENCE [LARGE SCALE GENOMIC DNA]</scope>
    <source>
        <strain evidence="1 2">9006-11</strain>
    </source>
</reference>
<name>A0A1C7LL94_GRIFR</name>
<sequence>MRTTRRIAATNPPAITECNNEVEVGAEGKEVIVIAMSGQISTLVGLTGCVPMDGIAPLESNATATALCVKRCMVLFANDGIGRVEVAVGPKKGRRAADADVMVKLGSGILEDGEFPRPLGRCNRDAPANIPNL</sequence>
<dbReference type="AlphaFoldDB" id="A0A1C7LL94"/>